<dbReference type="PROSITE" id="PS51900">
    <property type="entry name" value="CB"/>
    <property type="match status" value="1"/>
</dbReference>
<dbReference type="InterPro" id="IPR013762">
    <property type="entry name" value="Integrase-like_cat_sf"/>
</dbReference>
<dbReference type="RefSeq" id="WP_308952771.1">
    <property type="nucleotide sequence ID" value="NZ_JARXHW010000249.1"/>
</dbReference>
<feature type="domain" description="Tyr recombinase" evidence="5">
    <location>
        <begin position="80"/>
        <end position="141"/>
    </location>
</feature>
<evidence type="ECO:0000256" key="3">
    <source>
        <dbReference type="ARBA" id="ARBA00023172"/>
    </source>
</evidence>
<evidence type="ECO:0000259" key="6">
    <source>
        <dbReference type="PROSITE" id="PS51900"/>
    </source>
</evidence>
<evidence type="ECO:0000256" key="1">
    <source>
        <dbReference type="ARBA" id="ARBA00022908"/>
    </source>
</evidence>
<evidence type="ECO:0000256" key="4">
    <source>
        <dbReference type="PROSITE-ProRule" id="PRU01248"/>
    </source>
</evidence>
<dbReference type="Gene3D" id="1.10.443.10">
    <property type="entry name" value="Intergrase catalytic core"/>
    <property type="match status" value="1"/>
</dbReference>
<proteinExistence type="predicted"/>
<dbReference type="InterPro" id="IPR010998">
    <property type="entry name" value="Integrase_recombinase_N"/>
</dbReference>
<dbReference type="Proteomes" id="UP001225316">
    <property type="component" value="Unassembled WGS sequence"/>
</dbReference>
<keyword evidence="1" id="KW-0229">DNA integration</keyword>
<evidence type="ECO:0000313" key="8">
    <source>
        <dbReference type="Proteomes" id="UP001225316"/>
    </source>
</evidence>
<comment type="caution">
    <text evidence="7">The sequence shown here is derived from an EMBL/GenBank/DDBJ whole genome shotgun (WGS) entry which is preliminary data.</text>
</comment>
<dbReference type="Gene3D" id="1.10.150.130">
    <property type="match status" value="1"/>
</dbReference>
<organism evidence="7 8">
    <name type="scientific">Thalassobacterium maritimum</name>
    <dbReference type="NCBI Taxonomy" id="3041265"/>
    <lineage>
        <taxon>Bacteria</taxon>
        <taxon>Pseudomonadati</taxon>
        <taxon>Verrucomicrobiota</taxon>
        <taxon>Opitutia</taxon>
        <taxon>Puniceicoccales</taxon>
        <taxon>Coraliomargaritaceae</taxon>
        <taxon>Thalassobacterium</taxon>
    </lineage>
</organism>
<protein>
    <submittedName>
        <fullName evidence="7">Phage integrase N-terminal SAM-like domain-containing protein</fullName>
    </submittedName>
</protein>
<dbReference type="SUPFAM" id="SSF56349">
    <property type="entry name" value="DNA breaking-rejoining enzymes"/>
    <property type="match status" value="1"/>
</dbReference>
<dbReference type="InterPro" id="IPR002104">
    <property type="entry name" value="Integrase_catalytic"/>
</dbReference>
<keyword evidence="3" id="KW-0233">DNA recombination</keyword>
<evidence type="ECO:0000313" key="7">
    <source>
        <dbReference type="EMBL" id="MDQ8209857.1"/>
    </source>
</evidence>
<name>A0ABU1B335_9BACT</name>
<dbReference type="PROSITE" id="PS51898">
    <property type="entry name" value="TYR_RECOMBINASE"/>
    <property type="match status" value="1"/>
</dbReference>
<dbReference type="Pfam" id="PF13495">
    <property type="entry name" value="Phage_int_SAM_4"/>
    <property type="match status" value="1"/>
</dbReference>
<reference evidence="7 8" key="1">
    <citation type="submission" date="2023-04" db="EMBL/GenBank/DDBJ databases">
        <title>A novel bacteria isolated from coastal sediment.</title>
        <authorList>
            <person name="Liu X.-J."/>
            <person name="Du Z.-J."/>
        </authorList>
    </citation>
    <scope>NUCLEOTIDE SEQUENCE [LARGE SCALE GENOMIC DNA]</scope>
    <source>
        <strain evidence="7 8">SDUM461003</strain>
    </source>
</reference>
<gene>
    <name evidence="7" type="ORF">QEH52_20230</name>
</gene>
<dbReference type="InterPro" id="IPR011010">
    <property type="entry name" value="DNA_brk_join_enz"/>
</dbReference>
<accession>A0ABU1B335</accession>
<keyword evidence="8" id="KW-1185">Reference proteome</keyword>
<evidence type="ECO:0000259" key="5">
    <source>
        <dbReference type="PROSITE" id="PS51898"/>
    </source>
</evidence>
<keyword evidence="2 4" id="KW-0238">DNA-binding</keyword>
<dbReference type="EMBL" id="JARXHW010000249">
    <property type="protein sequence ID" value="MDQ8209857.1"/>
    <property type="molecule type" value="Genomic_DNA"/>
</dbReference>
<dbReference type="InterPro" id="IPR044068">
    <property type="entry name" value="CB"/>
</dbReference>
<evidence type="ECO:0000256" key="2">
    <source>
        <dbReference type="ARBA" id="ARBA00023125"/>
    </source>
</evidence>
<feature type="non-terminal residue" evidence="7">
    <location>
        <position position="141"/>
    </location>
</feature>
<dbReference type="InterPro" id="IPR004107">
    <property type="entry name" value="Integrase_SAM-like_N"/>
</dbReference>
<sequence length="141" mass="16370">TIKSYVDRMYDLARYYMRAPSELSRDELQAYLYHLAYERNLSASTCNVAINALRLYYQLIEGIPRDQLMLTLPRPRSGWLLPEVLSTQEVERLIANAPQPHHRTFLMLVYGTGMRLAEATNLRARHIDSDRMQIRVEAGKG</sequence>
<feature type="non-terminal residue" evidence="7">
    <location>
        <position position="1"/>
    </location>
</feature>
<dbReference type="Pfam" id="PF00589">
    <property type="entry name" value="Phage_integrase"/>
    <property type="match status" value="1"/>
</dbReference>
<feature type="domain" description="Core-binding (CB)" evidence="6">
    <location>
        <begin position="1"/>
        <end position="61"/>
    </location>
</feature>